<evidence type="ECO:0000256" key="2">
    <source>
        <dbReference type="ARBA" id="ARBA00022692"/>
    </source>
</evidence>
<evidence type="ECO:0000313" key="7">
    <source>
        <dbReference type="Proteomes" id="UP001462502"/>
    </source>
</evidence>
<keyword evidence="2 5" id="KW-0812">Transmembrane</keyword>
<evidence type="ECO:0000256" key="3">
    <source>
        <dbReference type="ARBA" id="ARBA00022989"/>
    </source>
</evidence>
<dbReference type="PANTHER" id="PTHR10283:SF82">
    <property type="entry name" value="SOLUTE CARRIER FAMILY 13 MEMBER 2"/>
    <property type="match status" value="1"/>
</dbReference>
<comment type="subcellular location">
    <subcellularLocation>
        <location evidence="1">Membrane</location>
        <topology evidence="1">Multi-pass membrane protein</topology>
    </subcellularLocation>
</comment>
<sequence length="452" mass="48392">LTACAAPPLAWWWCAGQGASEAGAVFIGILAATAAMWIFNLVPAFAPALFALLAVVLFDVAPVSTAAAGFASNGFFMLLSVFAVGALMTLSGLTTRISLRLLRSAPAGQGWRRACLLLYGLALTPVMPSQLARGAIVSPFLGTLLEQDGRRPHEGAALFASAIAGISLAAAVFLTGKPANLVVFGLFDSQTQFAFDWLPWLCAASFSGALLLLAHWLAMRLLFPATEAPAAGDRLLRLQAEALGPLSRKERGALAAITLILLGTLSQPYHQVDVPWLSLAILVVLLLFGALRREDLNQRVDWSVLIFIGSIIAWAPIMHQTGIDRQIAASLAWVGAFMKASLPAFLALLCAAIVLIRLALPELVAEVLLLTLLLPLAAAAGVSQWLIGYAVLTMCEAYQFAYQSPYQLYLESQHPDGAFDRARLLRYNLAMTLARALAIFASLPFWSLRNIL</sequence>
<feature type="transmembrane region" description="Helical" evidence="5">
    <location>
        <begin position="116"/>
        <end position="136"/>
    </location>
</feature>
<proteinExistence type="predicted"/>
<dbReference type="RefSeq" id="WP_347950088.1">
    <property type="nucleotide sequence ID" value="NZ_JBDXMI010000001.1"/>
</dbReference>
<gene>
    <name evidence="6" type="ORF">ABI908_21245</name>
</gene>
<keyword evidence="7" id="KW-1185">Reference proteome</keyword>
<evidence type="ECO:0000256" key="1">
    <source>
        <dbReference type="ARBA" id="ARBA00004141"/>
    </source>
</evidence>
<evidence type="ECO:0000256" key="5">
    <source>
        <dbReference type="SAM" id="Phobius"/>
    </source>
</evidence>
<evidence type="ECO:0000313" key="6">
    <source>
        <dbReference type="EMBL" id="MEO9386628.1"/>
    </source>
</evidence>
<organism evidence="6 7">
    <name type="scientific">Chromobacterium phragmitis</name>
    <dbReference type="NCBI Taxonomy" id="2202141"/>
    <lineage>
        <taxon>Bacteria</taxon>
        <taxon>Pseudomonadati</taxon>
        <taxon>Pseudomonadota</taxon>
        <taxon>Betaproteobacteria</taxon>
        <taxon>Neisseriales</taxon>
        <taxon>Chromobacteriaceae</taxon>
        <taxon>Chromobacterium</taxon>
    </lineage>
</organism>
<feature type="transmembrane region" description="Helical" evidence="5">
    <location>
        <begin position="49"/>
        <end position="69"/>
    </location>
</feature>
<feature type="transmembrane region" description="Helical" evidence="5">
    <location>
        <begin position="303"/>
        <end position="320"/>
    </location>
</feature>
<reference evidence="6 7" key="1">
    <citation type="submission" date="2024-05" db="EMBL/GenBank/DDBJ databases">
        <authorList>
            <person name="De Oliveira J.P."/>
            <person name="Noriler S.A."/>
            <person name="De Oliveira A.G."/>
            <person name="Sipoli D.S."/>
        </authorList>
    </citation>
    <scope>NUCLEOTIDE SEQUENCE [LARGE SCALE GENOMIC DNA]</scope>
    <source>
        <strain evidence="6 7">LABIM192</strain>
    </source>
</reference>
<comment type="caution">
    <text evidence="6">The sequence shown here is derived from an EMBL/GenBank/DDBJ whole genome shotgun (WGS) entry which is preliminary data.</text>
</comment>
<feature type="transmembrane region" description="Helical" evidence="5">
    <location>
        <begin position="75"/>
        <end position="95"/>
    </location>
</feature>
<feature type="non-terminal residue" evidence="6">
    <location>
        <position position="1"/>
    </location>
</feature>
<feature type="transmembrane region" description="Helical" evidence="5">
    <location>
        <begin position="340"/>
        <end position="360"/>
    </location>
</feature>
<keyword evidence="4 5" id="KW-0472">Membrane</keyword>
<feature type="transmembrane region" description="Helical" evidence="5">
    <location>
        <begin position="22"/>
        <end position="42"/>
    </location>
</feature>
<feature type="transmembrane region" description="Helical" evidence="5">
    <location>
        <begin position="274"/>
        <end position="291"/>
    </location>
</feature>
<name>A0ABV0IZB9_9NEIS</name>
<protein>
    <submittedName>
        <fullName evidence="6">SLC13 family permease</fullName>
    </submittedName>
</protein>
<dbReference type="InterPro" id="IPR001898">
    <property type="entry name" value="SLC13A/DASS"/>
</dbReference>
<dbReference type="Proteomes" id="UP001462502">
    <property type="component" value="Unassembled WGS sequence"/>
</dbReference>
<dbReference type="Pfam" id="PF00939">
    <property type="entry name" value="Na_sulph_symp"/>
    <property type="match status" value="1"/>
</dbReference>
<feature type="transmembrane region" description="Helical" evidence="5">
    <location>
        <begin position="367"/>
        <end position="387"/>
    </location>
</feature>
<keyword evidence="3 5" id="KW-1133">Transmembrane helix</keyword>
<dbReference type="EMBL" id="JBDXMI010000001">
    <property type="protein sequence ID" value="MEO9386628.1"/>
    <property type="molecule type" value="Genomic_DNA"/>
</dbReference>
<accession>A0ABV0IZB9</accession>
<feature type="transmembrane region" description="Helical" evidence="5">
    <location>
        <begin position="429"/>
        <end position="448"/>
    </location>
</feature>
<dbReference type="PANTHER" id="PTHR10283">
    <property type="entry name" value="SOLUTE CARRIER FAMILY 13 MEMBER"/>
    <property type="match status" value="1"/>
</dbReference>
<feature type="transmembrane region" description="Helical" evidence="5">
    <location>
        <begin position="156"/>
        <end position="176"/>
    </location>
</feature>
<feature type="transmembrane region" description="Helical" evidence="5">
    <location>
        <begin position="197"/>
        <end position="218"/>
    </location>
</feature>
<evidence type="ECO:0000256" key="4">
    <source>
        <dbReference type="ARBA" id="ARBA00023136"/>
    </source>
</evidence>